<evidence type="ECO:0000256" key="5">
    <source>
        <dbReference type="ARBA" id="ARBA00023049"/>
    </source>
</evidence>
<evidence type="ECO:0000256" key="1">
    <source>
        <dbReference type="ARBA" id="ARBA00022670"/>
    </source>
</evidence>
<evidence type="ECO:0000313" key="11">
    <source>
        <dbReference type="Proteomes" id="UP000254337"/>
    </source>
</evidence>
<protein>
    <submittedName>
        <fullName evidence="10">Peptidase M48 Ste24p</fullName>
    </submittedName>
</protein>
<dbReference type="PANTHER" id="PTHR22726">
    <property type="entry name" value="METALLOENDOPEPTIDASE OMA1"/>
    <property type="match status" value="1"/>
</dbReference>
<accession>A0A346B0E0</accession>
<dbReference type="AlphaFoldDB" id="A0A346B0E0"/>
<dbReference type="KEGG" id="meg:DKB62_08395"/>
<dbReference type="InterPro" id="IPR051156">
    <property type="entry name" value="Mito/Outer_Membr_Metalloprot"/>
</dbReference>
<dbReference type="OrthoDB" id="1624239at2"/>
<evidence type="ECO:0000256" key="3">
    <source>
        <dbReference type="ARBA" id="ARBA00022801"/>
    </source>
</evidence>
<feature type="compositionally biased region" description="Low complexity" evidence="7">
    <location>
        <begin position="415"/>
        <end position="427"/>
    </location>
</feature>
<evidence type="ECO:0000256" key="4">
    <source>
        <dbReference type="ARBA" id="ARBA00022833"/>
    </source>
</evidence>
<evidence type="ECO:0000256" key="6">
    <source>
        <dbReference type="RuleBase" id="RU003983"/>
    </source>
</evidence>
<organism evidence="10 11">
    <name type="scientific">Megasphaera stantonii</name>
    <dbReference type="NCBI Taxonomy" id="2144175"/>
    <lineage>
        <taxon>Bacteria</taxon>
        <taxon>Bacillati</taxon>
        <taxon>Bacillota</taxon>
        <taxon>Negativicutes</taxon>
        <taxon>Veillonellales</taxon>
        <taxon>Veillonellaceae</taxon>
        <taxon>Megasphaera</taxon>
    </lineage>
</organism>
<dbReference type="Gene3D" id="3.30.2010.10">
    <property type="entry name" value="Metalloproteases ('zincins'), catalytic domain"/>
    <property type="match status" value="1"/>
</dbReference>
<evidence type="ECO:0000256" key="7">
    <source>
        <dbReference type="SAM" id="MobiDB-lite"/>
    </source>
</evidence>
<keyword evidence="8" id="KW-0732">Signal</keyword>
<feature type="compositionally biased region" description="Basic and acidic residues" evidence="7">
    <location>
        <begin position="404"/>
        <end position="413"/>
    </location>
</feature>
<comment type="similarity">
    <text evidence="6">Belongs to the peptidase M48 family.</text>
</comment>
<evidence type="ECO:0000259" key="9">
    <source>
        <dbReference type="Pfam" id="PF01435"/>
    </source>
</evidence>
<proteinExistence type="inferred from homology"/>
<keyword evidence="5 6" id="KW-0482">Metalloprotease</keyword>
<feature type="signal peptide" evidence="8">
    <location>
        <begin position="1"/>
        <end position="19"/>
    </location>
</feature>
<comment type="cofactor">
    <cofactor evidence="6">
        <name>Zn(2+)</name>
        <dbReference type="ChEBI" id="CHEBI:29105"/>
    </cofactor>
    <text evidence="6">Binds 1 zinc ion per subunit.</text>
</comment>
<dbReference type="PANTHER" id="PTHR22726:SF1">
    <property type="entry name" value="METALLOENDOPEPTIDASE OMA1, MITOCHONDRIAL"/>
    <property type="match status" value="1"/>
</dbReference>
<dbReference type="GO" id="GO:0051603">
    <property type="term" value="P:proteolysis involved in protein catabolic process"/>
    <property type="evidence" value="ECO:0007669"/>
    <property type="project" value="TreeGrafter"/>
</dbReference>
<evidence type="ECO:0000313" key="10">
    <source>
        <dbReference type="EMBL" id="AXL21583.1"/>
    </source>
</evidence>
<dbReference type="Proteomes" id="UP000254337">
    <property type="component" value="Chromosome"/>
</dbReference>
<dbReference type="CDD" id="cd07324">
    <property type="entry name" value="M48C_Oma1-like"/>
    <property type="match status" value="1"/>
</dbReference>
<sequence>MIHWKKALTAGFLSLTLFAVPVSTAMAASWWQTLAYGAAAMTLAKQQLTKMDDGAKQQMLASTQAKTGVVAGEAYGDRLEGIQRNIVATGMIERQYDVYANPSEDLNAFETIGGVISVNKGMMDALSDDELAFTLCHEMQHGEKRHAVNGVLKSIGIATLVDVALGGDLNVLDVLLGSVAVNYIDNEVVTMDQEKEADAHGFDVFKNTQYNVGGAASSMQLVYEQYGELYQEGFKRIINPNNHPQMTSRIEKLAFRMSQWSGNHVQVGGDVVYVNAQPVIHPVPSGDYSPRRRAFLAAGNLARVTHNEYGEAIDEDEVQAVPLNQQDKKGKKAHKDAPIYPPAWNVAQHGSDIYVNGLRIMTCAPGDDGGAITQSLEKALKAEPAMLSEKEIKKLNKEWKKQYEADKKAKEEAEQATAEAQQPAEAS</sequence>
<keyword evidence="3 6" id="KW-0378">Hydrolase</keyword>
<dbReference type="GO" id="GO:0046872">
    <property type="term" value="F:metal ion binding"/>
    <property type="evidence" value="ECO:0007669"/>
    <property type="project" value="UniProtKB-KW"/>
</dbReference>
<dbReference type="GO" id="GO:0004222">
    <property type="term" value="F:metalloendopeptidase activity"/>
    <property type="evidence" value="ECO:0007669"/>
    <property type="project" value="InterPro"/>
</dbReference>
<evidence type="ECO:0000256" key="8">
    <source>
        <dbReference type="SAM" id="SignalP"/>
    </source>
</evidence>
<dbReference type="InterPro" id="IPR001915">
    <property type="entry name" value="Peptidase_M48"/>
</dbReference>
<feature type="region of interest" description="Disordered" evidence="7">
    <location>
        <begin position="404"/>
        <end position="427"/>
    </location>
</feature>
<reference evidence="10 11" key="1">
    <citation type="submission" date="2018-05" db="EMBL/GenBank/DDBJ databases">
        <title>Complete genome sequence of Megasphaera sp. AJH120T, isolated from the ceca of a chicken.</title>
        <authorList>
            <person name="Maki J."/>
            <person name="Looft T."/>
        </authorList>
    </citation>
    <scope>NUCLEOTIDE SEQUENCE [LARGE SCALE GENOMIC DNA]</scope>
    <source>
        <strain evidence="10 11">AJH120</strain>
    </source>
</reference>
<dbReference type="Pfam" id="PF01435">
    <property type="entry name" value="Peptidase_M48"/>
    <property type="match status" value="1"/>
</dbReference>
<evidence type="ECO:0000256" key="2">
    <source>
        <dbReference type="ARBA" id="ARBA00022723"/>
    </source>
</evidence>
<keyword evidence="1 6" id="KW-0645">Protease</keyword>
<dbReference type="GO" id="GO:0016020">
    <property type="term" value="C:membrane"/>
    <property type="evidence" value="ECO:0007669"/>
    <property type="project" value="TreeGrafter"/>
</dbReference>
<keyword evidence="2" id="KW-0479">Metal-binding</keyword>
<dbReference type="RefSeq" id="WP_107195409.1">
    <property type="nucleotide sequence ID" value="NZ_CP029462.1"/>
</dbReference>
<gene>
    <name evidence="10" type="ORF">DKB62_08395</name>
</gene>
<feature type="domain" description="Peptidase M48" evidence="9">
    <location>
        <begin position="82"/>
        <end position="253"/>
    </location>
</feature>
<keyword evidence="4 6" id="KW-0862">Zinc</keyword>
<name>A0A346B0E0_9FIRM</name>
<feature type="chain" id="PRO_5038917932" evidence="8">
    <location>
        <begin position="20"/>
        <end position="427"/>
    </location>
</feature>
<keyword evidence="11" id="KW-1185">Reference proteome</keyword>
<dbReference type="EMBL" id="CP029462">
    <property type="protein sequence ID" value="AXL21583.1"/>
    <property type="molecule type" value="Genomic_DNA"/>
</dbReference>